<proteinExistence type="predicted"/>
<organism evidence="2 3">
    <name type="scientific">Mythimna separata</name>
    <name type="common">Oriental armyworm</name>
    <name type="synonym">Pseudaletia separata</name>
    <dbReference type="NCBI Taxonomy" id="271217"/>
    <lineage>
        <taxon>Eukaryota</taxon>
        <taxon>Metazoa</taxon>
        <taxon>Ecdysozoa</taxon>
        <taxon>Arthropoda</taxon>
        <taxon>Hexapoda</taxon>
        <taxon>Insecta</taxon>
        <taxon>Pterygota</taxon>
        <taxon>Neoptera</taxon>
        <taxon>Endopterygota</taxon>
        <taxon>Lepidoptera</taxon>
        <taxon>Glossata</taxon>
        <taxon>Ditrysia</taxon>
        <taxon>Noctuoidea</taxon>
        <taxon>Noctuidae</taxon>
        <taxon>Noctuinae</taxon>
        <taxon>Hadenini</taxon>
        <taxon>Mythimna</taxon>
    </lineage>
</organism>
<feature type="compositionally biased region" description="Low complexity" evidence="1">
    <location>
        <begin position="127"/>
        <end position="140"/>
    </location>
</feature>
<gene>
    <name evidence="2" type="ORF">PYW07_009200</name>
</gene>
<name>A0AAD8DMD5_MYTSE</name>
<dbReference type="EMBL" id="JARGEI010000024">
    <property type="protein sequence ID" value="KAJ8709374.1"/>
    <property type="molecule type" value="Genomic_DNA"/>
</dbReference>
<keyword evidence="3" id="KW-1185">Reference proteome</keyword>
<dbReference type="AlphaFoldDB" id="A0AAD8DMD5"/>
<protein>
    <submittedName>
        <fullName evidence="2">Uncharacterized protein</fullName>
    </submittedName>
</protein>
<feature type="compositionally biased region" description="Low complexity" evidence="1">
    <location>
        <begin position="70"/>
        <end position="94"/>
    </location>
</feature>
<evidence type="ECO:0000256" key="1">
    <source>
        <dbReference type="SAM" id="MobiDB-lite"/>
    </source>
</evidence>
<accession>A0AAD8DMD5</accession>
<evidence type="ECO:0000313" key="3">
    <source>
        <dbReference type="Proteomes" id="UP001231518"/>
    </source>
</evidence>
<reference evidence="2" key="1">
    <citation type="submission" date="2023-03" db="EMBL/GenBank/DDBJ databases">
        <title>Chromosome-level genomes of two armyworms, Mythimna separata and Mythimna loreyi, provide insights into the biosynthesis and reception of sex pheromones.</title>
        <authorList>
            <person name="Zhao H."/>
        </authorList>
    </citation>
    <scope>NUCLEOTIDE SEQUENCE</scope>
    <source>
        <strain evidence="2">BeijingLab</strain>
        <tissue evidence="2">Pupa</tissue>
    </source>
</reference>
<sequence length="140" mass="15640">MLFYFCSLEFVRAENALTKRRINALPVEVQRELIGRKRQNELQRVPLPDAPPRKRQTRRPSPEREACPLVEVPEVAVGESAPEPAPEVVQPAPEVELEPEPQPLEVDFNDIDVIILGSEVEAEMQPSTSTRTSTSKTAGT</sequence>
<evidence type="ECO:0000313" key="2">
    <source>
        <dbReference type="EMBL" id="KAJ8709374.1"/>
    </source>
</evidence>
<feature type="region of interest" description="Disordered" evidence="1">
    <location>
        <begin position="38"/>
        <end position="140"/>
    </location>
</feature>
<comment type="caution">
    <text evidence="2">The sequence shown here is derived from an EMBL/GenBank/DDBJ whole genome shotgun (WGS) entry which is preliminary data.</text>
</comment>
<dbReference type="Proteomes" id="UP001231518">
    <property type="component" value="Chromosome 22"/>
</dbReference>